<organism evidence="3">
    <name type="scientific">Daucus carota subsp. sativus</name>
    <name type="common">Carrot</name>
    <dbReference type="NCBI Taxonomy" id="79200"/>
    <lineage>
        <taxon>Eukaryota</taxon>
        <taxon>Viridiplantae</taxon>
        <taxon>Streptophyta</taxon>
        <taxon>Embryophyta</taxon>
        <taxon>Tracheophyta</taxon>
        <taxon>Spermatophyta</taxon>
        <taxon>Magnoliopsida</taxon>
        <taxon>eudicotyledons</taxon>
        <taxon>Gunneridae</taxon>
        <taxon>Pentapetalae</taxon>
        <taxon>asterids</taxon>
        <taxon>campanulids</taxon>
        <taxon>Apiales</taxon>
        <taxon>Apiaceae</taxon>
        <taxon>Apioideae</taxon>
        <taxon>Scandiceae</taxon>
        <taxon>Daucinae</taxon>
        <taxon>Daucus</taxon>
        <taxon>Daucus sect. Daucus</taxon>
    </lineage>
</organism>
<evidence type="ECO:0000256" key="1">
    <source>
        <dbReference type="SAM" id="MobiDB-lite"/>
    </source>
</evidence>
<dbReference type="EMBL" id="LNRQ01000004">
    <property type="protein sequence ID" value="KZM99412.1"/>
    <property type="molecule type" value="Genomic_DNA"/>
</dbReference>
<dbReference type="InterPro" id="IPR001025">
    <property type="entry name" value="BAH_dom"/>
</dbReference>
<protein>
    <recommendedName>
        <fullName evidence="2">BAH domain-containing protein</fullName>
    </recommendedName>
</protein>
<dbReference type="InterPro" id="IPR043151">
    <property type="entry name" value="BAH_sf"/>
</dbReference>
<dbReference type="SMART" id="SM00743">
    <property type="entry name" value="Agenet"/>
    <property type="match status" value="2"/>
</dbReference>
<dbReference type="OMA" id="LCGYFDQ"/>
<sequence>MAASDNPCFVEWKEQFVSKERGNRVVHYYLKDVAGESILAVVGTERSVRHMFYVVSEEFLSAHGGENSDYSGYRWRSRREVVNWLTSMLSKQHRLGNYTKTPKGDTTSAAQQIHMPVCKGRHSRNLKVHTSGIAWSGESWACGKQLKHYPAFCRNGITIAIQSFVFVMAEEDDHHLAYLEDMYEDKKGQKKVKVRWFHHNQEVKGVVSIRNSHPKEVFITPYAQVISVECVDGPAIVVTREHYDKFLAVLPQDVIDRIHLCYRQFKSNRVKPFKLSKLCGYFDQPIFSYLEHEFLEDDDYKPQDSIKVGSKRTRSCRGRELVSYKSGQNIKYGQRKLIRSRYAGCPSIETLLFKPDDKIELLCQDSGIRGCWFKCTILEVSQKKIRVRYDDLKDEDGSGNLEELIPAFRQAEPDKLGMRHKGRQIIRPAPHIESHLALVAGAPVDAWWSDGWWEGILIGISNPEDGILQVFIPSENLFLNVHGKNLRASRDWVGNEWVDVEPNGNIVSAISAAIISDAKLSATSTVDEDKSDDFPVLDHMQLIDAEGKIAKEEKHDLDCSAPQDCCPENVRVDLACSPLEDKILENNVNEAELLLRVEDKKGKERHKKEERRCRSEKHAERGR</sequence>
<dbReference type="InterPro" id="IPR014002">
    <property type="entry name" value="Agenet_dom_plant"/>
</dbReference>
<comment type="caution">
    <text evidence="3">The sequence shown here is derived from an EMBL/GenBank/DDBJ whole genome shotgun (WGS) entry which is preliminary data.</text>
</comment>
<dbReference type="Pfam" id="PF01426">
    <property type="entry name" value="BAH"/>
    <property type="match status" value="1"/>
</dbReference>
<dbReference type="AlphaFoldDB" id="A0A162AD05"/>
<dbReference type="STRING" id="79200.A0A162AD05"/>
<dbReference type="InterPro" id="IPR008395">
    <property type="entry name" value="Agenet-like_dom"/>
</dbReference>
<dbReference type="CDD" id="cd20405">
    <property type="entry name" value="Tudor_Agenet_AtDUF_rpt1_3"/>
    <property type="match status" value="1"/>
</dbReference>
<gene>
    <name evidence="3" type="ORF">DCAR_013226</name>
</gene>
<feature type="region of interest" description="Disordered" evidence="1">
    <location>
        <begin position="598"/>
        <end position="623"/>
    </location>
</feature>
<feature type="domain" description="BAH" evidence="2">
    <location>
        <begin position="157"/>
        <end position="276"/>
    </location>
</feature>
<dbReference type="Pfam" id="PF05641">
    <property type="entry name" value="Agenet"/>
    <property type="match status" value="1"/>
</dbReference>
<evidence type="ECO:0000259" key="2">
    <source>
        <dbReference type="PROSITE" id="PS51038"/>
    </source>
</evidence>
<dbReference type="PANTHER" id="PTHR31917">
    <property type="entry name" value="AGENET DOMAIN-CONTAINING PROTEIN-RELATED"/>
    <property type="match status" value="1"/>
</dbReference>
<dbReference type="Gramene" id="KZM99412">
    <property type="protein sequence ID" value="KZM99412"/>
    <property type="gene ID" value="DCAR_013226"/>
</dbReference>
<dbReference type="Gene3D" id="2.30.30.490">
    <property type="match status" value="1"/>
</dbReference>
<dbReference type="SMART" id="SM00439">
    <property type="entry name" value="BAH"/>
    <property type="match status" value="1"/>
</dbReference>
<evidence type="ECO:0000313" key="3">
    <source>
        <dbReference type="EMBL" id="KZM99412.1"/>
    </source>
</evidence>
<feature type="compositionally biased region" description="Basic and acidic residues" evidence="1">
    <location>
        <begin position="610"/>
        <end position="623"/>
    </location>
</feature>
<proteinExistence type="predicted"/>
<dbReference type="PROSITE" id="PS51038">
    <property type="entry name" value="BAH"/>
    <property type="match status" value="1"/>
</dbReference>
<dbReference type="GO" id="GO:0003682">
    <property type="term" value="F:chromatin binding"/>
    <property type="evidence" value="ECO:0007669"/>
    <property type="project" value="InterPro"/>
</dbReference>
<dbReference type="PANTHER" id="PTHR31917:SF101">
    <property type="entry name" value="OS07G0607300 PROTEIN"/>
    <property type="match status" value="1"/>
</dbReference>
<reference evidence="3" key="1">
    <citation type="journal article" date="2016" name="Nat. Genet.">
        <title>A high-quality carrot genome assembly provides new insights into carotenoid accumulation and asterid genome evolution.</title>
        <authorList>
            <person name="Iorizzo M."/>
            <person name="Ellison S."/>
            <person name="Senalik D."/>
            <person name="Zeng P."/>
            <person name="Satapoomin P."/>
            <person name="Huang J."/>
            <person name="Bowman M."/>
            <person name="Iovene M."/>
            <person name="Sanseverino W."/>
            <person name="Cavagnaro P."/>
            <person name="Yildiz M."/>
            <person name="Macko-Podgorni A."/>
            <person name="Moranska E."/>
            <person name="Grzebelus E."/>
            <person name="Grzebelus D."/>
            <person name="Ashrafi H."/>
            <person name="Zheng Z."/>
            <person name="Cheng S."/>
            <person name="Spooner D."/>
            <person name="Van Deynze A."/>
            <person name="Simon P."/>
        </authorList>
    </citation>
    <scope>NUCLEOTIDE SEQUENCE [LARGE SCALE GENOMIC DNA]</scope>
    <source>
        <tissue evidence="3">Leaf</tissue>
    </source>
</reference>
<accession>A0A162AD05</accession>
<name>A0A162AD05_DAUCS</name>